<evidence type="ECO:0000313" key="3">
    <source>
        <dbReference type="RefSeq" id="XP_035299379.1"/>
    </source>
</evidence>
<name>A0A9J7GVR1_CRIGR</name>
<dbReference type="Gene3D" id="6.10.140.140">
    <property type="match status" value="1"/>
</dbReference>
<dbReference type="SMART" id="SM00349">
    <property type="entry name" value="KRAB"/>
    <property type="match status" value="1"/>
</dbReference>
<evidence type="ECO:0000259" key="1">
    <source>
        <dbReference type="PROSITE" id="PS50805"/>
    </source>
</evidence>
<dbReference type="RefSeq" id="XP_035299379.1">
    <property type="nucleotide sequence ID" value="XM_035443488.1"/>
</dbReference>
<proteinExistence type="predicted"/>
<gene>
    <name evidence="3" type="primary">LOC100764753</name>
</gene>
<dbReference type="InterPro" id="IPR050169">
    <property type="entry name" value="Krueppel_C2H2_ZnF"/>
</dbReference>
<dbReference type="PANTHER" id="PTHR23232">
    <property type="entry name" value="KRAB DOMAIN C2H2 ZINC FINGER"/>
    <property type="match status" value="1"/>
</dbReference>
<protein>
    <submittedName>
        <fullName evidence="3">Zinc finger protein 426 isoform X1</fullName>
    </submittedName>
</protein>
<evidence type="ECO:0000313" key="2">
    <source>
        <dbReference type="Proteomes" id="UP001108280"/>
    </source>
</evidence>
<dbReference type="GeneID" id="100764753"/>
<feature type="domain" description="KRAB" evidence="1">
    <location>
        <begin position="41"/>
        <end position="112"/>
    </location>
</feature>
<reference evidence="2" key="1">
    <citation type="journal article" date="2018" name="Biotechnol. Bioeng.">
        <title>A reference genome of the Chinese hamster based on a hybrid assembly strategy.</title>
        <authorList>
            <person name="Rupp O."/>
            <person name="MacDonald M.L."/>
            <person name="Li S."/>
            <person name="Dhiman H."/>
            <person name="Polson S."/>
            <person name="Griep S."/>
            <person name="Heffner K."/>
            <person name="Hernandez I."/>
            <person name="Brinkrolf K."/>
            <person name="Jadhav V."/>
            <person name="Samoudi M."/>
            <person name="Hao H."/>
            <person name="Kingham B."/>
            <person name="Goesmann A."/>
            <person name="Betenbaugh M.J."/>
            <person name="Lewis N.E."/>
            <person name="Borth N."/>
            <person name="Lee K.H."/>
        </authorList>
    </citation>
    <scope>NUCLEOTIDE SEQUENCE [LARGE SCALE GENOMIC DNA]</scope>
    <source>
        <strain evidence="2">17A/GY</strain>
    </source>
</reference>
<dbReference type="AlphaFoldDB" id="A0A9J7GVR1"/>
<dbReference type="GO" id="GO:0006355">
    <property type="term" value="P:regulation of DNA-templated transcription"/>
    <property type="evidence" value="ECO:0007669"/>
    <property type="project" value="InterPro"/>
</dbReference>
<dbReference type="PROSITE" id="PS50805">
    <property type="entry name" value="KRAB"/>
    <property type="match status" value="1"/>
</dbReference>
<dbReference type="SUPFAM" id="SSF109640">
    <property type="entry name" value="KRAB domain (Kruppel-associated box)"/>
    <property type="match status" value="1"/>
</dbReference>
<keyword evidence="2" id="KW-1185">Reference proteome</keyword>
<organism evidence="2 3">
    <name type="scientific">Cricetulus griseus</name>
    <name type="common">Chinese hamster</name>
    <name type="synonym">Cricetulus barabensis griseus</name>
    <dbReference type="NCBI Taxonomy" id="10029"/>
    <lineage>
        <taxon>Eukaryota</taxon>
        <taxon>Metazoa</taxon>
        <taxon>Chordata</taxon>
        <taxon>Craniata</taxon>
        <taxon>Vertebrata</taxon>
        <taxon>Euteleostomi</taxon>
        <taxon>Mammalia</taxon>
        <taxon>Eutheria</taxon>
        <taxon>Euarchontoglires</taxon>
        <taxon>Glires</taxon>
        <taxon>Rodentia</taxon>
        <taxon>Myomorpha</taxon>
        <taxon>Muroidea</taxon>
        <taxon>Cricetidae</taxon>
        <taxon>Cricetinae</taxon>
        <taxon>Cricetulus</taxon>
    </lineage>
</organism>
<dbReference type="Pfam" id="PF01352">
    <property type="entry name" value="KRAB"/>
    <property type="match status" value="1"/>
</dbReference>
<sequence>MDLAAAACTGGLSVDAMCLEEKKKAEIMVAHCLRDFYQDSLTFDDVAVDFTQEEWVIMDQTQRDLYREVMLENYQNLFSAGCEVSKPSLISWLEEEDLETLQTEDWELQDTLREQSFNVVKMVHLFCAAQARCRARH</sequence>
<dbReference type="RefSeq" id="XP_035309967.1">
    <property type="nucleotide sequence ID" value="XM_035454076.1"/>
</dbReference>
<dbReference type="CDD" id="cd07765">
    <property type="entry name" value="KRAB_A-box"/>
    <property type="match status" value="1"/>
</dbReference>
<dbReference type="InterPro" id="IPR001909">
    <property type="entry name" value="KRAB"/>
</dbReference>
<accession>A0A9J7GVR1</accession>
<dbReference type="PANTHER" id="PTHR23232:SF157">
    <property type="entry name" value="ZINC FINGER PROTEIN 525"/>
    <property type="match status" value="1"/>
</dbReference>
<dbReference type="OrthoDB" id="9585558at2759"/>
<reference evidence="2" key="2">
    <citation type="journal article" date="2020" name="Biotechnol. Bioeng.">
        <title>Chromosome-scale scaffolds for the Chinese hamster reference genome assembly to facilitate the study of the CHO epigenome.</title>
        <authorList>
            <person name="Hilliard W."/>
            <person name="MacDonald M."/>
            <person name="Lee K.H."/>
        </authorList>
    </citation>
    <scope>NUCLEOTIDE SEQUENCE [LARGE SCALE GENOMIC DNA]</scope>
    <source>
        <strain evidence="2">17A/GY</strain>
    </source>
</reference>
<dbReference type="Proteomes" id="UP001108280">
    <property type="component" value="Chromosome 4"/>
</dbReference>
<dbReference type="InterPro" id="IPR036051">
    <property type="entry name" value="KRAB_dom_sf"/>
</dbReference>
<reference evidence="3" key="3">
    <citation type="submission" date="2025-08" db="UniProtKB">
        <authorList>
            <consortium name="RefSeq"/>
        </authorList>
    </citation>
    <scope>IDENTIFICATION</scope>
    <source>
        <strain evidence="3">17A/GY</strain>
        <tissue evidence="3">Liver</tissue>
    </source>
</reference>